<evidence type="ECO:0000256" key="15">
    <source>
        <dbReference type="RuleBase" id="RU365021"/>
    </source>
</evidence>
<evidence type="ECO:0000256" key="10">
    <source>
        <dbReference type="ARBA" id="ARBA00022692"/>
    </source>
</evidence>
<evidence type="ECO:0000256" key="14">
    <source>
        <dbReference type="ARBA" id="ARBA00033444"/>
    </source>
</evidence>
<feature type="transmembrane region" description="Helical" evidence="15">
    <location>
        <begin position="772"/>
        <end position="793"/>
    </location>
</feature>
<dbReference type="InterPro" id="IPR018513">
    <property type="entry name" value="Cell_synthase_bac"/>
</dbReference>
<keyword evidence="12 15" id="KW-1133">Transmembrane helix</keyword>
<keyword evidence="11 15" id="KW-0135">Cellulose biosynthesis</keyword>
<evidence type="ECO:0000313" key="18">
    <source>
        <dbReference type="Proteomes" id="UP001516061"/>
    </source>
</evidence>
<comment type="caution">
    <text evidence="17">The sequence shown here is derived from an EMBL/GenBank/DDBJ whole genome shotgun (WGS) entry which is preliminary data.</text>
</comment>
<evidence type="ECO:0000256" key="2">
    <source>
        <dbReference type="ARBA" id="ARBA00004377"/>
    </source>
</evidence>
<dbReference type="EMBL" id="JABSNM010000003">
    <property type="protein sequence ID" value="NRT55366.1"/>
    <property type="molecule type" value="Genomic_DNA"/>
</dbReference>
<evidence type="ECO:0000256" key="13">
    <source>
        <dbReference type="ARBA" id="ARBA00023136"/>
    </source>
</evidence>
<keyword evidence="18" id="KW-1185">Reference proteome</keyword>
<keyword evidence="13 15" id="KW-0472">Membrane</keyword>
<evidence type="ECO:0000256" key="4">
    <source>
        <dbReference type="ARBA" id="ARBA00010714"/>
    </source>
</evidence>
<comment type="similarity">
    <text evidence="4 15">Belongs to the AcsB/BcsB family.</text>
</comment>
<evidence type="ECO:0000256" key="7">
    <source>
        <dbReference type="ARBA" id="ARBA00022475"/>
    </source>
</evidence>
<evidence type="ECO:0000256" key="8">
    <source>
        <dbReference type="ARBA" id="ARBA00022519"/>
    </source>
</evidence>
<dbReference type="InterPro" id="IPR003920">
    <property type="entry name" value="Cell_synth_B"/>
</dbReference>
<feature type="region of interest" description="Disordered" evidence="16">
    <location>
        <begin position="331"/>
        <end position="355"/>
    </location>
</feature>
<comment type="pathway">
    <text evidence="3 15">Glycan metabolism; bacterial cellulose biosynthesis.</text>
</comment>
<protein>
    <recommendedName>
        <fullName evidence="6 15">Cyclic di-GMP-binding protein</fullName>
    </recommendedName>
    <alternativeName>
        <fullName evidence="14 15">Cellulose synthase regulatory subunit</fullName>
    </alternativeName>
</protein>
<feature type="region of interest" description="Disordered" evidence="16">
    <location>
        <begin position="27"/>
        <end position="56"/>
    </location>
</feature>
<evidence type="ECO:0000256" key="1">
    <source>
        <dbReference type="ARBA" id="ARBA00002057"/>
    </source>
</evidence>
<keyword evidence="15" id="KW-0732">Signal</keyword>
<evidence type="ECO:0000256" key="12">
    <source>
        <dbReference type="ARBA" id="ARBA00022989"/>
    </source>
</evidence>
<dbReference type="Gene3D" id="2.60.120.260">
    <property type="entry name" value="Galactose-binding domain-like"/>
    <property type="match status" value="2"/>
</dbReference>
<dbReference type="PANTHER" id="PTHR39083">
    <property type="entry name" value="CYCLIC DI-GMP-BINDING PROTEIN"/>
    <property type="match status" value="1"/>
</dbReference>
<keyword evidence="10 15" id="KW-0812">Transmembrane</keyword>
<name>A0ABX2FZA4_9BURK</name>
<dbReference type="RefSeq" id="WP_173804334.1">
    <property type="nucleotide sequence ID" value="NZ_JABSNM010000003.1"/>
</dbReference>
<evidence type="ECO:0000256" key="5">
    <source>
        <dbReference type="ARBA" id="ARBA00011437"/>
    </source>
</evidence>
<evidence type="ECO:0000256" key="11">
    <source>
        <dbReference type="ARBA" id="ARBA00022916"/>
    </source>
</evidence>
<evidence type="ECO:0000256" key="3">
    <source>
        <dbReference type="ARBA" id="ARBA00005186"/>
    </source>
</evidence>
<gene>
    <name evidence="17" type="ORF">HNQ01_001076</name>
</gene>
<dbReference type="Proteomes" id="UP001516061">
    <property type="component" value="Unassembled WGS sequence"/>
</dbReference>
<organism evidence="17 18">
    <name type="scientific">Sphaerotilus uruguayifluvii</name>
    <dbReference type="NCBI Taxonomy" id="2735897"/>
    <lineage>
        <taxon>Bacteria</taxon>
        <taxon>Pseudomonadati</taxon>
        <taxon>Pseudomonadota</taxon>
        <taxon>Betaproteobacteria</taxon>
        <taxon>Burkholderiales</taxon>
        <taxon>Sphaerotilaceae</taxon>
        <taxon>Sphaerotilus</taxon>
    </lineage>
</organism>
<evidence type="ECO:0000256" key="9">
    <source>
        <dbReference type="ARBA" id="ARBA00022636"/>
    </source>
</evidence>
<feature type="compositionally biased region" description="Low complexity" evidence="16">
    <location>
        <begin position="27"/>
        <end position="55"/>
    </location>
</feature>
<dbReference type="PANTHER" id="PTHR39083:SF1">
    <property type="entry name" value="CYCLIC DI-GMP-BINDING PROTEIN"/>
    <property type="match status" value="1"/>
</dbReference>
<evidence type="ECO:0000256" key="16">
    <source>
        <dbReference type="SAM" id="MobiDB-lite"/>
    </source>
</evidence>
<feature type="chain" id="PRO_5044998111" description="Cyclic di-GMP-binding protein" evidence="15">
    <location>
        <begin position="26"/>
        <end position="806"/>
    </location>
</feature>
<dbReference type="Pfam" id="PF03170">
    <property type="entry name" value="BcsB"/>
    <property type="match status" value="1"/>
</dbReference>
<reference evidence="17 18" key="1">
    <citation type="submission" date="2020-05" db="EMBL/GenBank/DDBJ databases">
        <title>Genomic Encyclopedia of Type Strains, Phase IV (KMG-V): Genome sequencing to study the core and pangenomes of soil and plant-associated prokaryotes.</title>
        <authorList>
            <person name="Whitman W."/>
        </authorList>
    </citation>
    <scope>NUCLEOTIDE SEQUENCE [LARGE SCALE GENOMIC DNA]</scope>
    <source>
        <strain evidence="17 18">C29</strain>
    </source>
</reference>
<sequence length="806" mass="88303">MTMRPFLTLLALAGALMLPAAPLRAGSSRAPAQPAARPASVAPAAPSASAPTIAPNLDIPRGGRRLDLSFDRIGQVFLPQVLRRGHFRQRLYFELRTDELATRAVLQLRFTPSPDMAGRSDLLVVKLNSETVARIDMPAAPLPPQIERTLEIDPRILTDRNELTVQFAAPPDCDPKQTFPRISLDGSSMLTLLLQPLPLANDLAVLPAPFFDRHDTRPTAVTLVTSERPERTTLQSAAHLASWFGALADYRGATVGSRGDLPGSGHAIVLATPADRPADVELPPITGPTVLMGSHPRHPGSKVLYLLGRDGAELRRAVDALVQGQLPGHGSSVVLSGTPPEIAPRQPYDAPRWTPTHRPVRFDELVAPERLGFSGTKRESLALTLPMRLPPDIFPWRNRHIPIEMHVRHSPQVPDPGEERPEHSELDVRVNHEFLYLIDMSASTPRRWFEDLKRRFSGDDLVVRQYDPSLRLAAAQLGTQSHARLDLRADHGPEDEIAECLREARAENSNGGTADPRWSLPSTIIDGSSTVDFSDAPHYLPMPNLAAFANAGYPFSRMADLSESAIVLPDVPVREEVDAMLAVASFIGRSTGLAGRAVEVVRAREVDQVASRELVVIGSAGSQPLFTEWAGAMPFLDLPVAALGDAGARRLQPLTVRWPWLGWLKQLWRKERHPPLHSLTFRHLDARAVLLGFESPLRGGRSVVALIGETPADLALGSSALDDAQRVAQIHGQIVAFDAQGHPSYREADPTYGSGELPWITWLRWQLSDRPVLLWLVLLGSVLLLSLINYVLLQRHAIRRRAGAPA</sequence>
<keyword evidence="9 15" id="KW-0973">c-di-GMP</keyword>
<evidence type="ECO:0000313" key="17">
    <source>
        <dbReference type="EMBL" id="NRT55366.1"/>
    </source>
</evidence>
<comment type="function">
    <text evidence="1 15">Binds the cellulose synthase activator, bis-(3'-5') cyclic diguanylic acid (c-di-GMP).</text>
</comment>
<dbReference type="PRINTS" id="PR01440">
    <property type="entry name" value="CELLSNTHASEB"/>
</dbReference>
<comment type="subcellular location">
    <subcellularLocation>
        <location evidence="2">Cell inner membrane</location>
        <topology evidence="2">Single-pass membrane protein</topology>
    </subcellularLocation>
</comment>
<feature type="signal peptide" evidence="15">
    <location>
        <begin position="1"/>
        <end position="25"/>
    </location>
</feature>
<keyword evidence="7 15" id="KW-1003">Cell membrane</keyword>
<comment type="subunit">
    <text evidence="5 15">Tightly associated with the cellulose synthase catalytic subunit.</text>
</comment>
<evidence type="ECO:0000256" key="6">
    <source>
        <dbReference type="ARBA" id="ARBA00021844"/>
    </source>
</evidence>
<keyword evidence="8 15" id="KW-0997">Cell inner membrane</keyword>
<proteinExistence type="inferred from homology"/>
<accession>A0ABX2FZA4</accession>